<name>A0A367YFJ1_9ASCO</name>
<dbReference type="OrthoDB" id="10378131at2759"/>
<evidence type="ECO:0000313" key="1">
    <source>
        <dbReference type="EMBL" id="RCK64379.1"/>
    </source>
</evidence>
<organism evidence="1 2">
    <name type="scientific">Candida viswanathii</name>
    <dbReference type="NCBI Taxonomy" id="5486"/>
    <lineage>
        <taxon>Eukaryota</taxon>
        <taxon>Fungi</taxon>
        <taxon>Dikarya</taxon>
        <taxon>Ascomycota</taxon>
        <taxon>Saccharomycotina</taxon>
        <taxon>Pichiomycetes</taxon>
        <taxon>Debaryomycetaceae</taxon>
        <taxon>Candida/Lodderomyces clade</taxon>
        <taxon>Candida</taxon>
    </lineage>
</organism>
<dbReference type="Proteomes" id="UP000253472">
    <property type="component" value="Unassembled WGS sequence"/>
</dbReference>
<gene>
    <name evidence="1" type="ORF">Cantr_00243</name>
</gene>
<accession>A0A367YFJ1</accession>
<proteinExistence type="predicted"/>
<comment type="caution">
    <text evidence="1">The sequence shown here is derived from an EMBL/GenBank/DDBJ whole genome shotgun (WGS) entry which is preliminary data.</text>
</comment>
<dbReference type="AlphaFoldDB" id="A0A367YFJ1"/>
<evidence type="ECO:0000313" key="2">
    <source>
        <dbReference type="Proteomes" id="UP000253472"/>
    </source>
</evidence>
<dbReference type="EMBL" id="QLNQ01000022">
    <property type="protein sequence ID" value="RCK64379.1"/>
    <property type="molecule type" value="Genomic_DNA"/>
</dbReference>
<reference evidence="1 2" key="1">
    <citation type="submission" date="2018-06" db="EMBL/GenBank/DDBJ databases">
        <title>Whole genome sequencing of Candida tropicalis (genome annotated by CSBL at Korea University).</title>
        <authorList>
            <person name="Ahn J."/>
        </authorList>
    </citation>
    <scope>NUCLEOTIDE SEQUENCE [LARGE SCALE GENOMIC DNA]</scope>
    <source>
        <strain evidence="1 2">ATCC 20962</strain>
    </source>
</reference>
<protein>
    <submittedName>
        <fullName evidence="1">Uncharacterized protein</fullName>
    </submittedName>
</protein>
<keyword evidence="2" id="KW-1185">Reference proteome</keyword>
<sequence length="250" mass="29425">MNEDCEYQEFDDSPPQVPSKEWKYLFYLVDTDQPTFNLLNAEGAGISEEEARECFDLIEFVPVSTLHDVIYDLAHRPYLSNSMDAYHTGQFYHMLYFTKEGDEIDARSKAFSFENTDELAELMLNGNIRSILSLIQYDRVVGIQHVLSNYKDTEGGDSRADINQISMYVIGNDNVVIPMEYVEHFKVLRVKDERELMATQFKFHPDPPYYVEYKDGKLLLRHIYEKFDEFTVYDLLDESFEEIIRIKDSY</sequence>